<comment type="caution">
    <text evidence="3">The sequence shown here is derived from an EMBL/GenBank/DDBJ whole genome shotgun (WGS) entry which is preliminary data.</text>
</comment>
<dbReference type="SMART" id="SM00271">
    <property type="entry name" value="DnaJ"/>
    <property type="match status" value="1"/>
</dbReference>
<dbReference type="InterPro" id="IPR036869">
    <property type="entry name" value="J_dom_sf"/>
</dbReference>
<dbReference type="Gene3D" id="1.10.287.110">
    <property type="entry name" value="DnaJ domain"/>
    <property type="match status" value="1"/>
</dbReference>
<dbReference type="CDD" id="cd06257">
    <property type="entry name" value="DnaJ"/>
    <property type="match status" value="1"/>
</dbReference>
<reference evidence="3 4" key="1">
    <citation type="submission" date="2012-12" db="EMBL/GenBank/DDBJ databases">
        <title>Genome assembly of Marinobacter sp. AK21.</title>
        <authorList>
            <person name="Khatri I."/>
            <person name="Kumar R."/>
            <person name="Vaidya B."/>
            <person name="Subramanian S."/>
            <person name="Pinnaka A."/>
        </authorList>
    </citation>
    <scope>NUCLEOTIDE SEQUENCE [LARGE SCALE GENOMIC DNA]</scope>
    <source>
        <strain evidence="3 4">AK21</strain>
    </source>
</reference>
<dbReference type="InterPro" id="IPR001623">
    <property type="entry name" value="DnaJ_domain"/>
</dbReference>
<gene>
    <name evidence="3" type="ORF">D777_02720</name>
</gene>
<evidence type="ECO:0000313" key="4">
    <source>
        <dbReference type="Proteomes" id="UP000035057"/>
    </source>
</evidence>
<dbReference type="OrthoDB" id="9782583at2"/>
<protein>
    <submittedName>
        <fullName evidence="3">DnaJ-like protein DjlA</fullName>
    </submittedName>
</protein>
<feature type="domain" description="J" evidence="2">
    <location>
        <begin position="173"/>
        <end position="240"/>
    </location>
</feature>
<name>A0A072N1G2_9GAMM</name>
<dbReference type="PRINTS" id="PR00625">
    <property type="entry name" value="JDOMAIN"/>
</dbReference>
<dbReference type="Proteomes" id="UP000035057">
    <property type="component" value="Unassembled WGS sequence"/>
</dbReference>
<organism evidence="3 4">
    <name type="scientific">Marinobacter nitratireducens</name>
    <dbReference type="NCBI Taxonomy" id="1137280"/>
    <lineage>
        <taxon>Bacteria</taxon>
        <taxon>Pseudomonadati</taxon>
        <taxon>Pseudomonadota</taxon>
        <taxon>Gammaproteobacteria</taxon>
        <taxon>Pseudomonadales</taxon>
        <taxon>Marinobacteraceae</taxon>
        <taxon>Marinobacter</taxon>
    </lineage>
</organism>
<sequence length="240" mass="27576">MEAEFSGLLRELAACGHQAPTLLDRARLPGWCRRPLFFFLGYIAKAEGRVTEADIGYAEGVIKALKLSQRQRKRAINWFQEGKSVNELPRVRGLSFRLSNRLWPAPAITVAICLCHGSQLKGQPGKSRRYRCEDAIDQMGLPVSVSDDIFESYASKVWRRQADNLPQPTSYEQACQLLGVTRRETLTDIKRAYRRKVSECHPDKLAQQHMDAIEQRAAKDRLLRYQQAWELIKRRHKAAR</sequence>
<dbReference type="PATRIC" id="fig|1137280.3.peg.2537"/>
<dbReference type="SUPFAM" id="SSF46565">
    <property type="entry name" value="Chaperone J-domain"/>
    <property type="match status" value="1"/>
</dbReference>
<evidence type="ECO:0000313" key="3">
    <source>
        <dbReference type="EMBL" id="KEF30778.1"/>
    </source>
</evidence>
<accession>A0A072N1G2</accession>
<dbReference type="STRING" id="1137280.D777_02720"/>
<proteinExistence type="predicted"/>
<evidence type="ECO:0000256" key="1">
    <source>
        <dbReference type="ARBA" id="ARBA00023186"/>
    </source>
</evidence>
<keyword evidence="1" id="KW-0143">Chaperone</keyword>
<dbReference type="AlphaFoldDB" id="A0A072N1G2"/>
<evidence type="ECO:0000259" key="2">
    <source>
        <dbReference type="PROSITE" id="PS50076"/>
    </source>
</evidence>
<keyword evidence="4" id="KW-1185">Reference proteome</keyword>
<dbReference type="PROSITE" id="PS50076">
    <property type="entry name" value="DNAJ_2"/>
    <property type="match status" value="1"/>
</dbReference>
<dbReference type="Pfam" id="PF00226">
    <property type="entry name" value="DnaJ"/>
    <property type="match status" value="1"/>
</dbReference>
<dbReference type="EMBL" id="ANIE01000007">
    <property type="protein sequence ID" value="KEF30778.1"/>
    <property type="molecule type" value="Genomic_DNA"/>
</dbReference>